<evidence type="ECO:0000313" key="2">
    <source>
        <dbReference type="EMBL" id="SDI36693.1"/>
    </source>
</evidence>
<protein>
    <submittedName>
        <fullName evidence="2">Uncharacterized protein</fullName>
    </submittedName>
</protein>
<dbReference type="STRING" id="551996.SAMN05192573_11994"/>
<reference evidence="3" key="1">
    <citation type="submission" date="2016-10" db="EMBL/GenBank/DDBJ databases">
        <authorList>
            <person name="Varghese N."/>
            <person name="Submissions S."/>
        </authorList>
    </citation>
    <scope>NUCLEOTIDE SEQUENCE [LARGE SCALE GENOMIC DNA]</scope>
    <source>
        <strain evidence="3">Gh-67</strain>
    </source>
</reference>
<feature type="transmembrane region" description="Helical" evidence="1">
    <location>
        <begin position="12"/>
        <end position="32"/>
    </location>
</feature>
<dbReference type="EMBL" id="FNCG01000019">
    <property type="protein sequence ID" value="SDI36693.1"/>
    <property type="molecule type" value="Genomic_DNA"/>
</dbReference>
<sequence>MGAGLKYINRRNYTAWLKIIVSGLLFFCSGFLQSKAQTTTQIINEIKAINSKVTNYSNSTGHGMLISNKSMNIFLSNKVSSYLSGNEDLSLYKNYVNINAAEGMISINHNFHQPVDSDDWVRSFVVAGARVNIANAYSAKSANRYYDNQLGFTIQKTWMGKPKTYYAANGDFKKEMDAARALMVNTIAQSINKKAEEFEQSLNALKQEEAPGQNLNEVKSKLRETFYASLRGDYLQRFSEQQSELLVNTGNYDLVTDNWTSLGVYIPVIPQKFMVSNDVNAQVNKHYNYPLELFVSHTRFWESPKLGRFFLTFAGKGFVNNTVQSGSLFSADVTGAQGTDGINTVTINKGDRYIGQYKNFITPVAAGKLVYIPGTSHVGISFRIEKNLGTYKALNSIIGIPIVLIDKKGVTAINFEAQLLLQDINNSLKNTRLPYNKTAIGLTVGIPFSKIVY</sequence>
<name>A0A1G8JZX3_9SPHI</name>
<keyword evidence="1" id="KW-0472">Membrane</keyword>
<keyword evidence="1" id="KW-1133">Transmembrane helix</keyword>
<dbReference type="Proteomes" id="UP000199705">
    <property type="component" value="Unassembled WGS sequence"/>
</dbReference>
<gene>
    <name evidence="2" type="ORF">SAMN05192573_11994</name>
</gene>
<evidence type="ECO:0000313" key="3">
    <source>
        <dbReference type="Proteomes" id="UP000199705"/>
    </source>
</evidence>
<evidence type="ECO:0000256" key="1">
    <source>
        <dbReference type="SAM" id="Phobius"/>
    </source>
</evidence>
<dbReference type="AlphaFoldDB" id="A0A1G8JZX3"/>
<proteinExistence type="predicted"/>
<keyword evidence="1" id="KW-0812">Transmembrane</keyword>
<organism evidence="2 3">
    <name type="scientific">Mucilaginibacter gossypii</name>
    <dbReference type="NCBI Taxonomy" id="551996"/>
    <lineage>
        <taxon>Bacteria</taxon>
        <taxon>Pseudomonadati</taxon>
        <taxon>Bacteroidota</taxon>
        <taxon>Sphingobacteriia</taxon>
        <taxon>Sphingobacteriales</taxon>
        <taxon>Sphingobacteriaceae</taxon>
        <taxon>Mucilaginibacter</taxon>
    </lineage>
</organism>
<keyword evidence="3" id="KW-1185">Reference proteome</keyword>
<accession>A0A1G8JZX3</accession>